<dbReference type="InterPro" id="IPR042100">
    <property type="entry name" value="Bug_dom1"/>
</dbReference>
<dbReference type="PANTHER" id="PTHR42928:SF5">
    <property type="entry name" value="BLR1237 PROTEIN"/>
    <property type="match status" value="1"/>
</dbReference>
<keyword evidence="4" id="KW-1185">Reference proteome</keyword>
<proteinExistence type="inferred from homology"/>
<keyword evidence="2" id="KW-0732">Signal</keyword>
<sequence length="328" mass="34133">MTFRSSRRHCLLGGLGLAAAAIAPSAAFAQAFPSRSLRLAVGFAPGTGPDVVARTLGQRLGDLLQQPLVIENRAGAGGQIAAQFVAKSPPDGYTLLIADVSAISIAPAAFSRLGYDPAKELVAVSEVVRTDFILVVPNQSPARTVAEFARLAASREKTNFGTFGAGTPGHFGAEMFAEQAGFKVEPVHYRATGDAVSAIIAGDVQGAFVSTALATAQVKGGKMRALATTAPQRSPLLPEVPTFAESGFPKADFSAWFVLFVPAGTPPGVIATLNEQAIAAVRTPDVRRRLEEAGFSVLGTRQAEAARMVVDETAKWKKVVAATGFKGD</sequence>
<organism evidence="3 4">
    <name type="scientific">Variovorax ginsengisoli</name>
    <dbReference type="NCBI Taxonomy" id="363844"/>
    <lineage>
        <taxon>Bacteria</taxon>
        <taxon>Pseudomonadati</taxon>
        <taxon>Pseudomonadota</taxon>
        <taxon>Betaproteobacteria</taxon>
        <taxon>Burkholderiales</taxon>
        <taxon>Comamonadaceae</taxon>
        <taxon>Variovorax</taxon>
    </lineage>
</organism>
<feature type="signal peptide" evidence="2">
    <location>
        <begin position="1"/>
        <end position="29"/>
    </location>
</feature>
<dbReference type="RefSeq" id="WP_301811326.1">
    <property type="nucleotide sequence ID" value="NZ_JAUJZH010000012.1"/>
</dbReference>
<comment type="similarity">
    <text evidence="1">Belongs to the UPF0065 (bug) family.</text>
</comment>
<gene>
    <name evidence="3" type="ORF">Q2T77_17510</name>
</gene>
<dbReference type="InterPro" id="IPR006311">
    <property type="entry name" value="TAT_signal"/>
</dbReference>
<dbReference type="PIRSF" id="PIRSF017082">
    <property type="entry name" value="YflP"/>
    <property type="match status" value="1"/>
</dbReference>
<name>A0ABT8S585_9BURK</name>
<dbReference type="Gene3D" id="3.40.190.10">
    <property type="entry name" value="Periplasmic binding protein-like II"/>
    <property type="match status" value="1"/>
</dbReference>
<evidence type="ECO:0000256" key="1">
    <source>
        <dbReference type="ARBA" id="ARBA00006987"/>
    </source>
</evidence>
<feature type="chain" id="PRO_5046863710" evidence="2">
    <location>
        <begin position="30"/>
        <end position="328"/>
    </location>
</feature>
<protein>
    <submittedName>
        <fullName evidence="3">Tripartite tricarboxylate transporter substrate-binding protein</fullName>
    </submittedName>
</protein>
<evidence type="ECO:0000313" key="4">
    <source>
        <dbReference type="Proteomes" id="UP001169027"/>
    </source>
</evidence>
<evidence type="ECO:0000256" key="2">
    <source>
        <dbReference type="SAM" id="SignalP"/>
    </source>
</evidence>
<dbReference type="Pfam" id="PF03401">
    <property type="entry name" value="TctC"/>
    <property type="match status" value="1"/>
</dbReference>
<dbReference type="PROSITE" id="PS51318">
    <property type="entry name" value="TAT"/>
    <property type="match status" value="1"/>
</dbReference>
<dbReference type="InterPro" id="IPR005064">
    <property type="entry name" value="BUG"/>
</dbReference>
<dbReference type="EMBL" id="JAUKVY010000012">
    <property type="protein sequence ID" value="MDO1534085.1"/>
    <property type="molecule type" value="Genomic_DNA"/>
</dbReference>
<dbReference type="PANTHER" id="PTHR42928">
    <property type="entry name" value="TRICARBOXYLATE-BINDING PROTEIN"/>
    <property type="match status" value="1"/>
</dbReference>
<comment type="caution">
    <text evidence="3">The sequence shown here is derived from an EMBL/GenBank/DDBJ whole genome shotgun (WGS) entry which is preliminary data.</text>
</comment>
<dbReference type="Gene3D" id="3.40.190.150">
    <property type="entry name" value="Bordetella uptake gene, domain 1"/>
    <property type="match status" value="1"/>
</dbReference>
<evidence type="ECO:0000313" key="3">
    <source>
        <dbReference type="EMBL" id="MDO1534085.1"/>
    </source>
</evidence>
<dbReference type="SUPFAM" id="SSF53850">
    <property type="entry name" value="Periplasmic binding protein-like II"/>
    <property type="match status" value="1"/>
</dbReference>
<accession>A0ABT8S585</accession>
<dbReference type="Proteomes" id="UP001169027">
    <property type="component" value="Unassembled WGS sequence"/>
</dbReference>
<reference evidence="3" key="1">
    <citation type="submission" date="2023-06" db="EMBL/GenBank/DDBJ databases">
        <authorList>
            <person name="Jiang Y."/>
            <person name="Liu Q."/>
        </authorList>
    </citation>
    <scope>NUCLEOTIDE SEQUENCE</scope>
    <source>
        <strain evidence="3">CGMCC 1.12090</strain>
    </source>
</reference>